<organism evidence="2 3">
    <name type="scientific">candidate division MSBL1 archaeon SCGC-AAA259O05</name>
    <dbReference type="NCBI Taxonomy" id="1698271"/>
    <lineage>
        <taxon>Archaea</taxon>
        <taxon>Methanobacteriati</taxon>
        <taxon>Methanobacteriota</taxon>
        <taxon>candidate division MSBL1</taxon>
    </lineage>
</organism>
<protein>
    <submittedName>
        <fullName evidence="2">Uncharacterized protein</fullName>
    </submittedName>
</protein>
<reference evidence="2 3" key="1">
    <citation type="journal article" date="2016" name="Sci. Rep.">
        <title>Metabolic traits of an uncultured archaeal lineage -MSBL1- from brine pools of the Red Sea.</title>
        <authorList>
            <person name="Mwirichia R."/>
            <person name="Alam I."/>
            <person name="Rashid M."/>
            <person name="Vinu M."/>
            <person name="Ba-Alawi W."/>
            <person name="Anthony Kamau A."/>
            <person name="Kamanda Ngugi D."/>
            <person name="Goker M."/>
            <person name="Klenk H.P."/>
            <person name="Bajic V."/>
            <person name="Stingl U."/>
        </authorList>
    </citation>
    <scope>NUCLEOTIDE SEQUENCE [LARGE SCALE GENOMIC DNA]</scope>
    <source>
        <strain evidence="2">SCGC-AAA259O05</strain>
    </source>
</reference>
<evidence type="ECO:0000256" key="1">
    <source>
        <dbReference type="SAM" id="MobiDB-lite"/>
    </source>
</evidence>
<accession>A0A133V0E7</accession>
<keyword evidence="3" id="KW-1185">Reference proteome</keyword>
<comment type="caution">
    <text evidence="2">The sequence shown here is derived from an EMBL/GenBank/DDBJ whole genome shotgun (WGS) entry which is preliminary data.</text>
</comment>
<gene>
    <name evidence="2" type="ORF">AKJ41_04700</name>
</gene>
<sequence length="145" mass="16856">MEKIFHRSAKPVKHHVKRVRSGISNSGRDRKSKGSLSFPLPPQFRSKFFEAIEKGIAEDRSDYLDSLREVLEKPVSSPKEIRKLAPKNSEIRRKYENIVENLDELPGSKRSREVYVRVHAGPSYKAYRNEAEKILRKLDRIPLES</sequence>
<feature type="region of interest" description="Disordered" evidence="1">
    <location>
        <begin position="1"/>
        <end position="41"/>
    </location>
</feature>
<proteinExistence type="predicted"/>
<name>A0A133V0E7_9EURY</name>
<evidence type="ECO:0000313" key="3">
    <source>
        <dbReference type="Proteomes" id="UP000070344"/>
    </source>
</evidence>
<dbReference type="AlphaFoldDB" id="A0A133V0E7"/>
<evidence type="ECO:0000313" key="2">
    <source>
        <dbReference type="EMBL" id="KXA99903.1"/>
    </source>
</evidence>
<feature type="compositionally biased region" description="Basic residues" evidence="1">
    <location>
        <begin position="1"/>
        <end position="20"/>
    </location>
</feature>
<dbReference type="Proteomes" id="UP000070344">
    <property type="component" value="Unassembled WGS sequence"/>
</dbReference>
<dbReference type="EMBL" id="LHXV01000064">
    <property type="protein sequence ID" value="KXA99903.1"/>
    <property type="molecule type" value="Genomic_DNA"/>
</dbReference>